<proteinExistence type="predicted"/>
<keyword evidence="2" id="KW-1185">Reference proteome</keyword>
<reference evidence="1 2" key="1">
    <citation type="journal article" date="2017" name="BMC Genomics">
        <title>Genomic analysis of methanogenic archaea reveals a shift towards energy conservation.</title>
        <authorList>
            <person name="Gilmore S.P."/>
            <person name="Henske J.K."/>
            <person name="Sexton J.A."/>
            <person name="Solomon K.V."/>
            <person name="Seppala S."/>
            <person name="Yoo J.I."/>
            <person name="Huyett L.M."/>
            <person name="Pressman A."/>
            <person name="Cogan J.Z."/>
            <person name="Kivenson V."/>
            <person name="Peng X."/>
            <person name="Tan Y."/>
            <person name="Valentine D.L."/>
            <person name="O'Malley M.A."/>
        </authorList>
    </citation>
    <scope>NUCLEOTIDE SEQUENCE [LARGE SCALE GENOMIC DNA]</scope>
    <source>
        <strain evidence="1 2">MC-15</strain>
    </source>
</reference>
<evidence type="ECO:0000313" key="1">
    <source>
        <dbReference type="EMBL" id="PAV12000.1"/>
    </source>
</evidence>
<dbReference type="Proteomes" id="UP000218164">
    <property type="component" value="Unassembled WGS sequence"/>
</dbReference>
<sequence>MIKNSKNHVKNHVIPYQMSLEGTNSRANLQNSWPATVDPQPLRRLITPIGFGDKFFKSKRYLVFDQSFSEKVYAQAFFEKACDHAVTRDF</sequence>
<comment type="caution">
    <text evidence="1">The sequence shown here is derived from an EMBL/GenBank/DDBJ whole genome shotgun (WGS) entry which is preliminary data.</text>
</comment>
<organism evidence="1 2">
    <name type="scientific">Methanosarcina spelaei</name>
    <dbReference type="NCBI Taxonomy" id="1036679"/>
    <lineage>
        <taxon>Archaea</taxon>
        <taxon>Methanobacteriati</taxon>
        <taxon>Methanobacteriota</taxon>
        <taxon>Stenosarchaea group</taxon>
        <taxon>Methanomicrobia</taxon>
        <taxon>Methanosarcinales</taxon>
        <taxon>Methanosarcinaceae</taxon>
        <taxon>Methanosarcina</taxon>
    </lineage>
</organism>
<dbReference type="AlphaFoldDB" id="A0A2A2HRT6"/>
<protein>
    <submittedName>
        <fullName evidence="1">Uncharacterized protein</fullName>
    </submittedName>
</protein>
<gene>
    <name evidence="1" type="ORF">ASJ81_08160</name>
</gene>
<name>A0A2A2HRT6_9EURY</name>
<accession>A0A2A2HRT6</accession>
<evidence type="ECO:0000313" key="2">
    <source>
        <dbReference type="Proteomes" id="UP000218164"/>
    </source>
</evidence>
<dbReference type="EMBL" id="LMVP01000379">
    <property type="protein sequence ID" value="PAV12000.1"/>
    <property type="molecule type" value="Genomic_DNA"/>
</dbReference>